<dbReference type="SUPFAM" id="SSF52540">
    <property type="entry name" value="P-loop containing nucleoside triphosphate hydrolases"/>
    <property type="match status" value="2"/>
</dbReference>
<keyword evidence="5 11" id="KW-0812">Transmembrane</keyword>
<protein>
    <submittedName>
        <fullName evidence="14">ATP-binding cassette transporter</fullName>
    </submittedName>
</protein>
<gene>
    <name evidence="14" type="ORF">PEBR_29582</name>
</gene>
<evidence type="ECO:0000256" key="9">
    <source>
        <dbReference type="ARBA" id="ARBA00023136"/>
    </source>
</evidence>
<dbReference type="InterPro" id="IPR027417">
    <property type="entry name" value="P-loop_NTPase"/>
</dbReference>
<feature type="transmembrane region" description="Helical" evidence="11">
    <location>
        <begin position="1000"/>
        <end position="1023"/>
    </location>
</feature>
<evidence type="ECO:0000256" key="5">
    <source>
        <dbReference type="ARBA" id="ARBA00022692"/>
    </source>
</evidence>
<evidence type="ECO:0000259" key="13">
    <source>
        <dbReference type="PROSITE" id="PS50929"/>
    </source>
</evidence>
<dbReference type="FunFam" id="3.40.50.300:FF:002145">
    <property type="entry name" value="ABC transporter (MsbA subfamily)"/>
    <property type="match status" value="1"/>
</dbReference>
<organism evidence="14 15">
    <name type="scientific">Penicillium brasilianum</name>
    <dbReference type="NCBI Taxonomy" id="104259"/>
    <lineage>
        <taxon>Eukaryota</taxon>
        <taxon>Fungi</taxon>
        <taxon>Dikarya</taxon>
        <taxon>Ascomycota</taxon>
        <taxon>Pezizomycotina</taxon>
        <taxon>Eurotiomycetes</taxon>
        <taxon>Eurotiomycetidae</taxon>
        <taxon>Eurotiales</taxon>
        <taxon>Aspergillaceae</taxon>
        <taxon>Penicillium</taxon>
    </lineage>
</organism>
<feature type="transmembrane region" description="Helical" evidence="11">
    <location>
        <begin position="157"/>
        <end position="176"/>
    </location>
</feature>
<dbReference type="PROSITE" id="PS50893">
    <property type="entry name" value="ABC_TRANSPORTER_2"/>
    <property type="match status" value="2"/>
</dbReference>
<feature type="transmembrane region" description="Helical" evidence="11">
    <location>
        <begin position="307"/>
        <end position="329"/>
    </location>
</feature>
<dbReference type="Proteomes" id="UP000190744">
    <property type="component" value="Unassembled WGS sequence"/>
</dbReference>
<dbReference type="EMBL" id="LJBN01000178">
    <property type="protein sequence ID" value="OOQ84578.1"/>
    <property type="molecule type" value="Genomic_DNA"/>
</dbReference>
<dbReference type="Pfam" id="PF00664">
    <property type="entry name" value="ABC_membrane"/>
    <property type="match status" value="2"/>
</dbReference>
<dbReference type="PROSITE" id="PS50929">
    <property type="entry name" value="ABC_TM1F"/>
    <property type="match status" value="2"/>
</dbReference>
<accession>A0A1S9RHN4</accession>
<comment type="similarity">
    <text evidence="2">Belongs to the ABC transporter superfamily. ABCC family. Conjugate transporter (TC 3.A.1.208) subfamily.</text>
</comment>
<dbReference type="InterPro" id="IPR044726">
    <property type="entry name" value="ABCC_6TM_D2"/>
</dbReference>
<evidence type="ECO:0000256" key="10">
    <source>
        <dbReference type="ARBA" id="ARBA00023180"/>
    </source>
</evidence>
<name>A0A1S9RHN4_PENBI</name>
<feature type="domain" description="ABC transmembrane type-1" evidence="13">
    <location>
        <begin position="894"/>
        <end position="1170"/>
    </location>
</feature>
<evidence type="ECO:0000259" key="12">
    <source>
        <dbReference type="PROSITE" id="PS50893"/>
    </source>
</evidence>
<evidence type="ECO:0000313" key="15">
    <source>
        <dbReference type="Proteomes" id="UP000190744"/>
    </source>
</evidence>
<dbReference type="InterPro" id="IPR050173">
    <property type="entry name" value="ABC_transporter_C-like"/>
</dbReference>
<keyword evidence="9 11" id="KW-0472">Membrane</keyword>
<feature type="transmembrane region" description="Helical" evidence="11">
    <location>
        <begin position="967"/>
        <end position="988"/>
    </location>
</feature>
<dbReference type="Pfam" id="PF24357">
    <property type="entry name" value="TMD0_ABC"/>
    <property type="match status" value="1"/>
</dbReference>
<dbReference type="InterPro" id="IPR044746">
    <property type="entry name" value="ABCC_6TM_D1"/>
</dbReference>
<dbReference type="CDD" id="cd18580">
    <property type="entry name" value="ABC_6TM_ABCC_D2"/>
    <property type="match status" value="1"/>
</dbReference>
<evidence type="ECO:0000256" key="7">
    <source>
        <dbReference type="ARBA" id="ARBA00022840"/>
    </source>
</evidence>
<feature type="transmembrane region" description="Helical" evidence="11">
    <location>
        <begin position="394"/>
        <end position="418"/>
    </location>
</feature>
<dbReference type="GO" id="GO:0005886">
    <property type="term" value="C:plasma membrane"/>
    <property type="evidence" value="ECO:0007669"/>
    <property type="project" value="UniProtKB-SubCell"/>
</dbReference>
<dbReference type="InterPro" id="IPR036640">
    <property type="entry name" value="ABC1_TM_sf"/>
</dbReference>
<keyword evidence="4" id="KW-1003">Cell membrane</keyword>
<dbReference type="GO" id="GO:0016887">
    <property type="term" value="F:ATP hydrolysis activity"/>
    <property type="evidence" value="ECO:0007669"/>
    <property type="project" value="InterPro"/>
</dbReference>
<feature type="transmembrane region" description="Helical" evidence="11">
    <location>
        <begin position="274"/>
        <end position="295"/>
    </location>
</feature>
<dbReference type="GO" id="GO:0005524">
    <property type="term" value="F:ATP binding"/>
    <property type="evidence" value="ECO:0007669"/>
    <property type="project" value="UniProtKB-KW"/>
</dbReference>
<keyword evidence="8 11" id="KW-1133">Transmembrane helix</keyword>
<feature type="transmembrane region" description="Helical" evidence="11">
    <location>
        <begin position="132"/>
        <end position="151"/>
    </location>
</feature>
<evidence type="ECO:0000256" key="6">
    <source>
        <dbReference type="ARBA" id="ARBA00022741"/>
    </source>
</evidence>
<dbReference type="SUPFAM" id="SSF90123">
    <property type="entry name" value="ABC transporter transmembrane region"/>
    <property type="match status" value="2"/>
</dbReference>
<sequence length="1448" mass="159714">MPLECSLQADNTFGPIVDSGCRDGFDFTLLFEQAILSLVPAVAFLLLCPLRLRILVKRDVRTQPHKMRLAKLITALVFAAIQLALLISWAKKTQATTKFSVASSAINLVVAMQIVVLSWVEDERSVRPSSLLAIFLLFTLLFDIVQTRSLWLSHRNLSISILFTASVATKTAMVLFESLGKQKYLMGSYQDLPPESTSGIINRSFMWWLNRLFSTGFRSLLAIEDLDHLGKPLESAETARKASRAWAQRRHPERRFEFPWQIGRAFKGPLALMVLPRIFLIGFTFSQPFLIASILNWLDNSHSASNVGYGLIGATLLIYLGMALSTLIYDQMLYQFVTMFRGAASSMIYNHALHIPDGTLGDRSATVTLMTTDVDRIIACLITLNEFWARSIEVGIGIALLAFRLGWVCLMPLIIVLVSSGGSIYISKHIGGHQKVWVDAVQQRIAITRSLLDGIQTIKATGLSQTFVRLVQRKRTEETHQMATYRWSVVWKNMIQNLPWALAPALTFVVYAAQGKELNAAKVFSSLSIITLLTNPASKLLSAIPSITAASGSFDRIQAFLLLATSPQHTREDFDCMRESEVDASPHVAEMQHMSFKGPPDTTDLQTPVISIKHLSIRPSSSAKIVLRDVNLEVPFGTLVLIQGPVGSGKSTLLRAILGQTVCETGSKAVTIRQPAFCAQTPWVPSGTIRDIICGSFSPGPVREDAIDKKWYEAVLHACELNPDLDLLREGDATRIGHGSGHVLSGGQMHRIALARAVYARKKLLLLDDIFSALDPKTKVKIIARLLGADGLLRKTKSTIVLITHETEQLPCADRTYFFSDGRLRQKEPCVGNVYQEVSSDAMEAEASKGFPELAIEDKAALISKANKIDDLRRAAGDSAIYAYYLRYVGWTNAVIFVFFVTMNVFSSTYSQIWLQRWADRGGAQKALYVSVYFLLAIGNTVGNGGYVWAILILISPSTARRLHYVVLKTVMMATPQFLATVDIGSILNRFSQDMTLIESDLPVGILITVSNLFSSIANAALIATGSKYMAISVPFLIISLFLLQHFYLKTSRQLRLLDLESRSPLYSHLLDTVEGLATIQAFGWEADFRNANSKLLDTTQCTYYMLKCIQRWLTLVLDLIVAAEAVIVVSLAVSLRHTTSVGLLGVSLNSILAFNGSLSSLISGWAQLEISLGSVFRIKDFERQVPRETLTEQVEVPINWPSQGAVQISDMTAQYNSGEAVLRNVSLKLLPGQKLGIYGRTGSGKSSLLSTLLGMLTLTRGSIVIDDIDLTTVSPDIVRERLVTISQKPLIMVGCTVRFNLDPTEILPDGDIIAALDRVGIWNGVLLERGGLDAEINDTLSLSRGEQQLLQFARAMLKIQASNARILLIDEGTSSVDTKTDARVQGLLQQDPFRACTVLTIAHRVHTLLSHDLIVGLDQGKVVEMDKPRVLSNRKDSIFSNLMNSGG</sequence>
<feature type="domain" description="ABC transporter" evidence="12">
    <location>
        <begin position="1207"/>
        <end position="1445"/>
    </location>
</feature>
<dbReference type="InterPro" id="IPR056227">
    <property type="entry name" value="TMD0_ABC"/>
</dbReference>
<dbReference type="InterPro" id="IPR003593">
    <property type="entry name" value="AAA+_ATPase"/>
</dbReference>
<evidence type="ECO:0000256" key="11">
    <source>
        <dbReference type="SAM" id="Phobius"/>
    </source>
</evidence>
<feature type="domain" description="ABC transmembrane type-1" evidence="13">
    <location>
        <begin position="278"/>
        <end position="549"/>
    </location>
</feature>
<feature type="transmembrane region" description="Helical" evidence="11">
    <location>
        <begin position="27"/>
        <end position="48"/>
    </location>
</feature>
<feature type="transmembrane region" description="Helical" evidence="11">
    <location>
        <begin position="69"/>
        <end position="89"/>
    </location>
</feature>
<evidence type="ECO:0000313" key="14">
    <source>
        <dbReference type="EMBL" id="OOQ84578.1"/>
    </source>
</evidence>
<dbReference type="PANTHER" id="PTHR24223:SF399">
    <property type="entry name" value="ABC TRANSPORTER ATNG"/>
    <property type="match status" value="1"/>
</dbReference>
<keyword evidence="3" id="KW-0813">Transport</keyword>
<feature type="transmembrane region" description="Helical" evidence="11">
    <location>
        <begin position="888"/>
        <end position="906"/>
    </location>
</feature>
<comment type="subcellular location">
    <subcellularLocation>
        <location evidence="1">Cell membrane</location>
        <topology evidence="1">Multi-pass membrane protein</topology>
    </subcellularLocation>
</comment>
<evidence type="ECO:0000256" key="3">
    <source>
        <dbReference type="ARBA" id="ARBA00022448"/>
    </source>
</evidence>
<evidence type="ECO:0000256" key="4">
    <source>
        <dbReference type="ARBA" id="ARBA00022475"/>
    </source>
</evidence>
<evidence type="ECO:0000256" key="1">
    <source>
        <dbReference type="ARBA" id="ARBA00004651"/>
    </source>
</evidence>
<feature type="transmembrane region" description="Helical" evidence="11">
    <location>
        <begin position="101"/>
        <end position="120"/>
    </location>
</feature>
<comment type="caution">
    <text evidence="14">The sequence shown here is derived from an EMBL/GenBank/DDBJ whole genome shotgun (WGS) entry which is preliminary data.</text>
</comment>
<dbReference type="FunFam" id="1.20.1560.10:FF:000066">
    <property type="entry name" value="ABC multidrug transporter (Eurofung)"/>
    <property type="match status" value="1"/>
</dbReference>
<feature type="transmembrane region" description="Helical" evidence="11">
    <location>
        <begin position="1029"/>
        <end position="1049"/>
    </location>
</feature>
<reference evidence="15" key="1">
    <citation type="submission" date="2015-09" db="EMBL/GenBank/DDBJ databases">
        <authorList>
            <person name="Fill T.P."/>
            <person name="Baretta J.F."/>
            <person name="de Almeida L.G."/>
            <person name="Rocha M."/>
            <person name="de Souza D.H."/>
            <person name="Malavazi I."/>
            <person name="Cerdeira L.T."/>
            <person name="Hong H."/>
            <person name="Samborskyy M."/>
            <person name="de Vasconcelos A.T."/>
            <person name="Leadlay P."/>
            <person name="Rodrigues-Filho E."/>
        </authorList>
    </citation>
    <scope>NUCLEOTIDE SEQUENCE [LARGE SCALE GENOMIC DNA]</scope>
    <source>
        <strain evidence="15">LaBioMMi 136</strain>
    </source>
</reference>
<dbReference type="InterPro" id="IPR011527">
    <property type="entry name" value="ABC1_TM_dom"/>
</dbReference>
<dbReference type="SMART" id="SM00382">
    <property type="entry name" value="AAA"/>
    <property type="match status" value="2"/>
</dbReference>
<feature type="transmembrane region" description="Helical" evidence="11">
    <location>
        <begin position="1113"/>
        <end position="1136"/>
    </location>
</feature>
<proteinExistence type="inferred from homology"/>
<dbReference type="Gene3D" id="3.40.50.300">
    <property type="entry name" value="P-loop containing nucleotide triphosphate hydrolases"/>
    <property type="match status" value="2"/>
</dbReference>
<dbReference type="CDD" id="cd18579">
    <property type="entry name" value="ABC_6TM_ABCC_D1"/>
    <property type="match status" value="1"/>
</dbReference>
<evidence type="ECO:0000256" key="8">
    <source>
        <dbReference type="ARBA" id="ARBA00022989"/>
    </source>
</evidence>
<dbReference type="GO" id="GO:0140359">
    <property type="term" value="F:ABC-type transporter activity"/>
    <property type="evidence" value="ECO:0007669"/>
    <property type="project" value="InterPro"/>
</dbReference>
<evidence type="ECO:0000256" key="2">
    <source>
        <dbReference type="ARBA" id="ARBA00009726"/>
    </source>
</evidence>
<dbReference type="PANTHER" id="PTHR24223">
    <property type="entry name" value="ATP-BINDING CASSETTE SUB-FAMILY C"/>
    <property type="match status" value="1"/>
</dbReference>
<dbReference type="Gene3D" id="1.20.1560.10">
    <property type="entry name" value="ABC transporter type 1, transmembrane domain"/>
    <property type="match status" value="2"/>
</dbReference>
<dbReference type="Pfam" id="PF00005">
    <property type="entry name" value="ABC_tran"/>
    <property type="match status" value="2"/>
</dbReference>
<dbReference type="InterPro" id="IPR003439">
    <property type="entry name" value="ABC_transporter-like_ATP-bd"/>
</dbReference>
<feature type="transmembrane region" description="Helical" evidence="11">
    <location>
        <begin position="927"/>
        <end position="955"/>
    </location>
</feature>
<keyword evidence="7 14" id="KW-0067">ATP-binding</keyword>
<keyword evidence="6" id="KW-0547">Nucleotide-binding</keyword>
<keyword evidence="10" id="KW-0325">Glycoprotein</keyword>
<feature type="domain" description="ABC transporter" evidence="12">
    <location>
        <begin position="612"/>
        <end position="846"/>
    </location>
</feature>